<dbReference type="AlphaFoldDB" id="A0A109KER5"/>
<name>A0A109KER5_PSEFL</name>
<dbReference type="EMBL" id="LCYA01000347">
    <property type="protein sequence ID" value="KWV67840.1"/>
    <property type="molecule type" value="Genomic_DNA"/>
</dbReference>
<evidence type="ECO:0000313" key="2">
    <source>
        <dbReference type="Proteomes" id="UP000061348"/>
    </source>
</evidence>
<dbReference type="Proteomes" id="UP000061348">
    <property type="component" value="Unassembled WGS sequence"/>
</dbReference>
<comment type="caution">
    <text evidence="1">The sequence shown here is derived from an EMBL/GenBank/DDBJ whole genome shotgun (WGS) entry which is preliminary data.</text>
</comment>
<proteinExistence type="predicted"/>
<evidence type="ECO:0000313" key="1">
    <source>
        <dbReference type="EMBL" id="KWV67840.1"/>
    </source>
</evidence>
<sequence>MRSLMMSPVTAVALMSRPLMMPPRLLRIESVASISRRLPACIRPLLSMLPATMLRLLVARRVPLLCRSPPVTRLTSWPWISAPLGARRLLAWAR</sequence>
<accession>A0A109KER5</accession>
<protein>
    <submittedName>
        <fullName evidence="1">Uncharacterized protein</fullName>
    </submittedName>
</protein>
<organism evidence="1 2">
    <name type="scientific">Pseudomonas fluorescens</name>
    <dbReference type="NCBI Taxonomy" id="294"/>
    <lineage>
        <taxon>Bacteria</taxon>
        <taxon>Pseudomonadati</taxon>
        <taxon>Pseudomonadota</taxon>
        <taxon>Gammaproteobacteria</taxon>
        <taxon>Pseudomonadales</taxon>
        <taxon>Pseudomonadaceae</taxon>
        <taxon>Pseudomonas</taxon>
    </lineage>
</organism>
<reference evidence="1 2" key="1">
    <citation type="submission" date="2015-05" db="EMBL/GenBank/DDBJ databases">
        <title>A genomic and transcriptomic approach to investigate the blue pigment phenotype in Pseudomonas fluorescens.</title>
        <authorList>
            <person name="Andreani N.A."/>
            <person name="Cardazzo B."/>
        </authorList>
    </citation>
    <scope>NUCLEOTIDE SEQUENCE [LARGE SCALE GENOMIC DNA]</scope>
    <source>
        <strain evidence="1 2">Ps_22</strain>
    </source>
</reference>
<gene>
    <name evidence="1" type="ORF">PFLmoz3_06360</name>
</gene>